<evidence type="ECO:0000313" key="2">
    <source>
        <dbReference type="EMBL" id="TNN70973.1"/>
    </source>
</evidence>
<evidence type="ECO:0000256" key="1">
    <source>
        <dbReference type="SAM" id="Phobius"/>
    </source>
</evidence>
<name>A0A4Z2I174_9TELE</name>
<evidence type="ECO:0000313" key="3">
    <source>
        <dbReference type="Proteomes" id="UP000314294"/>
    </source>
</evidence>
<protein>
    <submittedName>
        <fullName evidence="2">Uncharacterized protein</fullName>
    </submittedName>
</protein>
<keyword evidence="1" id="KW-1133">Transmembrane helix</keyword>
<keyword evidence="1" id="KW-0472">Membrane</keyword>
<comment type="caution">
    <text evidence="2">The sequence shown here is derived from an EMBL/GenBank/DDBJ whole genome shotgun (WGS) entry which is preliminary data.</text>
</comment>
<keyword evidence="1" id="KW-0812">Transmembrane</keyword>
<dbReference type="EMBL" id="SRLO01000156">
    <property type="protein sequence ID" value="TNN70973.1"/>
    <property type="molecule type" value="Genomic_DNA"/>
</dbReference>
<organism evidence="2 3">
    <name type="scientific">Liparis tanakae</name>
    <name type="common">Tanaka's snailfish</name>
    <dbReference type="NCBI Taxonomy" id="230148"/>
    <lineage>
        <taxon>Eukaryota</taxon>
        <taxon>Metazoa</taxon>
        <taxon>Chordata</taxon>
        <taxon>Craniata</taxon>
        <taxon>Vertebrata</taxon>
        <taxon>Euteleostomi</taxon>
        <taxon>Actinopterygii</taxon>
        <taxon>Neopterygii</taxon>
        <taxon>Teleostei</taxon>
        <taxon>Neoteleostei</taxon>
        <taxon>Acanthomorphata</taxon>
        <taxon>Eupercaria</taxon>
        <taxon>Perciformes</taxon>
        <taxon>Cottioidei</taxon>
        <taxon>Cottales</taxon>
        <taxon>Liparidae</taxon>
        <taxon>Liparis</taxon>
    </lineage>
</organism>
<accession>A0A4Z2I174</accession>
<reference evidence="2 3" key="1">
    <citation type="submission" date="2019-03" db="EMBL/GenBank/DDBJ databases">
        <title>First draft genome of Liparis tanakae, snailfish: a comprehensive survey of snailfish specific genes.</title>
        <authorList>
            <person name="Kim W."/>
            <person name="Song I."/>
            <person name="Jeong J.-H."/>
            <person name="Kim D."/>
            <person name="Kim S."/>
            <person name="Ryu S."/>
            <person name="Song J.Y."/>
            <person name="Lee S.K."/>
        </authorList>
    </citation>
    <scope>NUCLEOTIDE SEQUENCE [LARGE SCALE GENOMIC DNA]</scope>
    <source>
        <tissue evidence="2">Muscle</tissue>
    </source>
</reference>
<dbReference type="Proteomes" id="UP000314294">
    <property type="component" value="Unassembled WGS sequence"/>
</dbReference>
<feature type="transmembrane region" description="Helical" evidence="1">
    <location>
        <begin position="21"/>
        <end position="41"/>
    </location>
</feature>
<gene>
    <name evidence="2" type="ORF">EYF80_018789</name>
</gene>
<dbReference type="AlphaFoldDB" id="A0A4Z2I174"/>
<sequence length="127" mass="14508">MEGLWSRMDRMILSMYCRRHVYLVSGGVLYLGSEGLGLGLRGEQRLGFVQTEAEDLTVELIVLLPQLLALLERKEKNRKEISTRNTRASTAAMMKEKKVATQASLNPRNTTLDFRSRKHSKLVCQRL</sequence>
<proteinExistence type="predicted"/>
<keyword evidence="3" id="KW-1185">Reference proteome</keyword>